<keyword evidence="2" id="KW-0808">Transferase</keyword>
<dbReference type="InterPro" id="IPR006342">
    <property type="entry name" value="FkbM_mtfrase"/>
</dbReference>
<dbReference type="InterPro" id="IPR029063">
    <property type="entry name" value="SAM-dependent_MTases_sf"/>
</dbReference>
<dbReference type="PANTHER" id="PTHR34203:SF15">
    <property type="entry name" value="SLL1173 PROTEIN"/>
    <property type="match status" value="1"/>
</dbReference>
<proteinExistence type="predicted"/>
<evidence type="ECO:0000259" key="1">
    <source>
        <dbReference type="Pfam" id="PF05050"/>
    </source>
</evidence>
<dbReference type="RefSeq" id="WP_015019146.1">
    <property type="nucleotide sequence ID" value="NC_018719.1"/>
</dbReference>
<dbReference type="EMBL" id="CP002408">
    <property type="protein sequence ID" value="AFU58609.1"/>
    <property type="molecule type" value="Genomic_DNA"/>
</dbReference>
<keyword evidence="2" id="KW-0489">Methyltransferase</keyword>
<dbReference type="PANTHER" id="PTHR34203">
    <property type="entry name" value="METHYLTRANSFERASE, FKBM FAMILY PROTEIN"/>
    <property type="match status" value="1"/>
</dbReference>
<dbReference type="Pfam" id="PF05050">
    <property type="entry name" value="Methyltransf_21"/>
    <property type="match status" value="1"/>
</dbReference>
<protein>
    <submittedName>
        <fullName evidence="2">Putative methyltransferase FkbM family</fullName>
    </submittedName>
</protein>
<dbReference type="Proteomes" id="UP000008037">
    <property type="component" value="Chromosome"/>
</dbReference>
<gene>
    <name evidence="2" type="ordered locus">Ngar_c16760</name>
</gene>
<dbReference type="HOGENOM" id="CLU_887447_0_0_2"/>
<evidence type="ECO:0000313" key="2">
    <source>
        <dbReference type="EMBL" id="AFU58609.1"/>
    </source>
</evidence>
<name>K0IN20_NITGG</name>
<dbReference type="InParanoid" id="K0IN20"/>
<keyword evidence="3" id="KW-1185">Reference proteome</keyword>
<dbReference type="FunCoup" id="K0IN20">
    <property type="interactions" value="6"/>
</dbReference>
<accession>K0IN20</accession>
<feature type="domain" description="Methyltransferase FkbM" evidence="1">
    <location>
        <begin position="132"/>
        <end position="294"/>
    </location>
</feature>
<dbReference type="STRING" id="1237085.Ngar_c16760"/>
<dbReference type="GO" id="GO:0008168">
    <property type="term" value="F:methyltransferase activity"/>
    <property type="evidence" value="ECO:0007669"/>
    <property type="project" value="UniProtKB-KW"/>
</dbReference>
<dbReference type="NCBIfam" id="TIGR01444">
    <property type="entry name" value="fkbM_fam"/>
    <property type="match status" value="1"/>
</dbReference>
<reference evidence="2 3" key="1">
    <citation type="journal article" date="2012" name="Environ. Microbiol.">
        <title>The genome of the ammonia-oxidizing Candidatus Nitrososphaera gargensis: insights into metabolic versatility and environmental adaptations.</title>
        <authorList>
            <person name="Spang A."/>
            <person name="Poehlein A."/>
            <person name="Offre P."/>
            <person name="Zumbragel S."/>
            <person name="Haider S."/>
            <person name="Rychlik N."/>
            <person name="Nowka B."/>
            <person name="Schmeisser C."/>
            <person name="Lebedeva E.V."/>
            <person name="Rattei T."/>
            <person name="Bohm C."/>
            <person name="Schmid M."/>
            <person name="Galushko A."/>
            <person name="Hatzenpichler R."/>
            <person name="Weinmaier T."/>
            <person name="Daniel R."/>
            <person name="Schleper C."/>
            <person name="Spieck E."/>
            <person name="Streit W."/>
            <person name="Wagner M."/>
        </authorList>
    </citation>
    <scope>NUCLEOTIDE SEQUENCE [LARGE SCALE GENOMIC DNA]</scope>
    <source>
        <strain evidence="3">Ga9.2</strain>
    </source>
</reference>
<dbReference type="OrthoDB" id="10394at2157"/>
<dbReference type="GeneID" id="13795539"/>
<dbReference type="AlphaFoldDB" id="K0IN20"/>
<sequence length="313" mass="35973">MAKGSSGHHYHFLSWLTGEYVEGYVPEIDRAIMFLPKAIFLTSRRSARLLLGQKRRDKIKFLQRFWLADYESPSYHLLRLYHRKNRNKLIKVRVPKYGYSYLCRINSGDYTPSRELEVLQKFTPSSGDVVVDVGAHIGRYTIVSSKAVGPMGRVVAIEADPDNFKILNYNIELNELTNVLPLNYAAYSEDTRLRLYKVTSSEIYNTVMSSRAHSKNAYVDVDACTLNKILHLIGISRVDWIKIDVEGAEFEVIKGATQIMANNPGLSILIEVHNIDDDPQHYDRIKNFLESFGFCVKFELAYSSGERHVIFHR</sequence>
<dbReference type="GO" id="GO:0032259">
    <property type="term" value="P:methylation"/>
    <property type="evidence" value="ECO:0007669"/>
    <property type="project" value="UniProtKB-KW"/>
</dbReference>
<organism evidence="2 3">
    <name type="scientific">Nitrososphaera gargensis (strain Ga9.2)</name>
    <dbReference type="NCBI Taxonomy" id="1237085"/>
    <lineage>
        <taxon>Archaea</taxon>
        <taxon>Nitrososphaerota</taxon>
        <taxon>Nitrososphaeria</taxon>
        <taxon>Nitrososphaerales</taxon>
        <taxon>Nitrososphaeraceae</taxon>
        <taxon>Nitrososphaera</taxon>
    </lineage>
</organism>
<evidence type="ECO:0000313" key="3">
    <source>
        <dbReference type="Proteomes" id="UP000008037"/>
    </source>
</evidence>
<dbReference type="SUPFAM" id="SSF53335">
    <property type="entry name" value="S-adenosyl-L-methionine-dependent methyltransferases"/>
    <property type="match status" value="1"/>
</dbReference>
<dbReference type="BioCyc" id="CNIT1237085:G1324-1674-MONOMER"/>
<dbReference type="KEGG" id="nga:Ngar_c16760"/>
<dbReference type="InterPro" id="IPR052514">
    <property type="entry name" value="SAM-dependent_MTase"/>
</dbReference>
<dbReference type="Gene3D" id="3.40.50.150">
    <property type="entry name" value="Vaccinia Virus protein VP39"/>
    <property type="match status" value="1"/>
</dbReference>